<evidence type="ECO:0000313" key="4">
    <source>
        <dbReference type="Proteomes" id="UP000297608"/>
    </source>
</evidence>
<feature type="transmembrane region" description="Helical" evidence="2">
    <location>
        <begin position="84"/>
        <end position="102"/>
    </location>
</feature>
<sequence>MDPSVVGVLAATFGSTGLAGALAYGVNFSRVVRLRKSVRESLELASSFEIGSVSRSALNNAAERDAVRLASLSLVQHPTGMRSAILMVLASAGFGAVMLARLRDEAQSAPLSKAVDSLGWQLTGFAIGYVLFMVLALDLMVTSRRDRVVRSILVKGKVELRWNGNVALDQRLFDVRYSAESDAEKKRIAWEIKKSRASRRAAAKRPVPARQVPATELQ</sequence>
<reference evidence="3 4" key="1">
    <citation type="submission" date="2019-03" db="EMBL/GenBank/DDBJ databases">
        <title>Genomics of glacier-inhabiting Cryobacterium strains.</title>
        <authorList>
            <person name="Liu Q."/>
            <person name="Xin Y.-H."/>
        </authorList>
    </citation>
    <scope>NUCLEOTIDE SEQUENCE [LARGE SCALE GENOMIC DNA]</scope>
    <source>
        <strain evidence="3 4">MDB2-B</strain>
    </source>
</reference>
<feature type="compositionally biased region" description="Low complexity" evidence="1">
    <location>
        <begin position="204"/>
        <end position="218"/>
    </location>
</feature>
<keyword evidence="4" id="KW-1185">Reference proteome</keyword>
<keyword evidence="2" id="KW-0472">Membrane</keyword>
<feature type="transmembrane region" description="Helical" evidence="2">
    <location>
        <begin position="6"/>
        <end position="26"/>
    </location>
</feature>
<organism evidence="3 4">
    <name type="scientific">Cryobacterium algoricola</name>
    <dbReference type="NCBI Taxonomy" id="1259183"/>
    <lineage>
        <taxon>Bacteria</taxon>
        <taxon>Bacillati</taxon>
        <taxon>Actinomycetota</taxon>
        <taxon>Actinomycetes</taxon>
        <taxon>Micrococcales</taxon>
        <taxon>Microbacteriaceae</taxon>
        <taxon>Cryobacterium</taxon>
    </lineage>
</organism>
<gene>
    <name evidence="3" type="ORF">E3O44_04660</name>
</gene>
<comment type="caution">
    <text evidence="3">The sequence shown here is derived from an EMBL/GenBank/DDBJ whole genome shotgun (WGS) entry which is preliminary data.</text>
</comment>
<feature type="region of interest" description="Disordered" evidence="1">
    <location>
        <begin position="196"/>
        <end position="218"/>
    </location>
</feature>
<dbReference type="RefSeq" id="WP_134532883.1">
    <property type="nucleotide sequence ID" value="NZ_SOFG01000004.1"/>
</dbReference>
<keyword evidence="2" id="KW-0812">Transmembrane</keyword>
<accession>A0ABY2IH18</accession>
<proteinExistence type="predicted"/>
<evidence type="ECO:0000313" key="3">
    <source>
        <dbReference type="EMBL" id="TFB90854.1"/>
    </source>
</evidence>
<name>A0ABY2IH18_9MICO</name>
<dbReference type="EMBL" id="SOFG01000004">
    <property type="protein sequence ID" value="TFB90854.1"/>
    <property type="molecule type" value="Genomic_DNA"/>
</dbReference>
<keyword evidence="2" id="KW-1133">Transmembrane helix</keyword>
<protein>
    <submittedName>
        <fullName evidence="3">Uncharacterized protein</fullName>
    </submittedName>
</protein>
<dbReference type="Proteomes" id="UP000297608">
    <property type="component" value="Unassembled WGS sequence"/>
</dbReference>
<evidence type="ECO:0000256" key="2">
    <source>
        <dbReference type="SAM" id="Phobius"/>
    </source>
</evidence>
<evidence type="ECO:0000256" key="1">
    <source>
        <dbReference type="SAM" id="MobiDB-lite"/>
    </source>
</evidence>
<feature type="transmembrane region" description="Helical" evidence="2">
    <location>
        <begin position="122"/>
        <end position="141"/>
    </location>
</feature>